<proteinExistence type="predicted"/>
<dbReference type="InterPro" id="IPR050464">
    <property type="entry name" value="Zeta_carotene_desat/Oxidored"/>
</dbReference>
<accession>A0A2G2W1T3</accession>
<reference evidence="2" key="2">
    <citation type="journal article" date="2017" name="J. Anim. Genet.">
        <title>Multiple reference genome sequences of hot pepper reveal the massive evolution of plant disease resistance genes by retroduplication.</title>
        <authorList>
            <person name="Kim S."/>
            <person name="Park J."/>
            <person name="Yeom S.-I."/>
            <person name="Kim Y.-M."/>
            <person name="Seo E."/>
            <person name="Kim K.-T."/>
            <person name="Kim M.-S."/>
            <person name="Lee J.M."/>
            <person name="Cheong K."/>
            <person name="Shin H.-S."/>
            <person name="Kim S.-B."/>
            <person name="Han K."/>
            <person name="Lee J."/>
            <person name="Park M."/>
            <person name="Lee H.-A."/>
            <person name="Lee H.-Y."/>
            <person name="Lee Y."/>
            <person name="Oh S."/>
            <person name="Lee J.H."/>
            <person name="Choi E."/>
            <person name="Choi E."/>
            <person name="Lee S.E."/>
            <person name="Jeon J."/>
            <person name="Kim H."/>
            <person name="Choi G."/>
            <person name="Song H."/>
            <person name="Lee J."/>
            <person name="Lee S.-C."/>
            <person name="Kwon J.-K."/>
            <person name="Lee H.-Y."/>
            <person name="Koo N."/>
            <person name="Hong Y."/>
            <person name="Kim R.W."/>
            <person name="Kang W.-H."/>
            <person name="Huh J.H."/>
            <person name="Kang B.-C."/>
            <person name="Yang T.-J."/>
            <person name="Lee Y.-H."/>
            <person name="Bennetzen J.L."/>
            <person name="Choi D."/>
        </authorList>
    </citation>
    <scope>NUCLEOTIDE SEQUENCE [LARGE SCALE GENOMIC DNA]</scope>
    <source>
        <strain evidence="2">cv. PBC81</strain>
    </source>
</reference>
<protein>
    <submittedName>
        <fullName evidence="1">Uncharacterized protein</fullName>
    </submittedName>
</protein>
<dbReference type="AlphaFoldDB" id="A0A2G2W1T3"/>
<organism evidence="1 2">
    <name type="scientific">Capsicum baccatum</name>
    <name type="common">Peruvian pepper</name>
    <dbReference type="NCBI Taxonomy" id="33114"/>
    <lineage>
        <taxon>Eukaryota</taxon>
        <taxon>Viridiplantae</taxon>
        <taxon>Streptophyta</taxon>
        <taxon>Embryophyta</taxon>
        <taxon>Tracheophyta</taxon>
        <taxon>Spermatophyta</taxon>
        <taxon>Magnoliopsida</taxon>
        <taxon>eudicotyledons</taxon>
        <taxon>Gunneridae</taxon>
        <taxon>Pentapetalae</taxon>
        <taxon>asterids</taxon>
        <taxon>lamiids</taxon>
        <taxon>Solanales</taxon>
        <taxon>Solanaceae</taxon>
        <taxon>Solanoideae</taxon>
        <taxon>Capsiceae</taxon>
        <taxon>Capsicum</taxon>
    </lineage>
</organism>
<dbReference type="Pfam" id="PF13450">
    <property type="entry name" value="NAD_binding_8"/>
    <property type="match status" value="1"/>
</dbReference>
<reference evidence="1 2" key="1">
    <citation type="journal article" date="2017" name="Genome Biol.">
        <title>New reference genome sequences of hot pepper reveal the massive evolution of plant disease-resistance genes by retroduplication.</title>
        <authorList>
            <person name="Kim S."/>
            <person name="Park J."/>
            <person name="Yeom S.I."/>
            <person name="Kim Y.M."/>
            <person name="Seo E."/>
            <person name="Kim K.T."/>
            <person name="Kim M.S."/>
            <person name="Lee J.M."/>
            <person name="Cheong K."/>
            <person name="Shin H.S."/>
            <person name="Kim S.B."/>
            <person name="Han K."/>
            <person name="Lee J."/>
            <person name="Park M."/>
            <person name="Lee H.A."/>
            <person name="Lee H.Y."/>
            <person name="Lee Y."/>
            <person name="Oh S."/>
            <person name="Lee J.H."/>
            <person name="Choi E."/>
            <person name="Choi E."/>
            <person name="Lee S.E."/>
            <person name="Jeon J."/>
            <person name="Kim H."/>
            <person name="Choi G."/>
            <person name="Song H."/>
            <person name="Lee J."/>
            <person name="Lee S.C."/>
            <person name="Kwon J.K."/>
            <person name="Lee H.Y."/>
            <person name="Koo N."/>
            <person name="Hong Y."/>
            <person name="Kim R.W."/>
            <person name="Kang W.H."/>
            <person name="Huh J.H."/>
            <person name="Kang B.C."/>
            <person name="Yang T.J."/>
            <person name="Lee Y.H."/>
            <person name="Bennetzen J.L."/>
            <person name="Choi D."/>
        </authorList>
    </citation>
    <scope>NUCLEOTIDE SEQUENCE [LARGE SCALE GENOMIC DNA]</scope>
    <source>
        <strain evidence="2">cv. PBC81</strain>
    </source>
</reference>
<dbReference type="GO" id="GO:0016491">
    <property type="term" value="F:oxidoreductase activity"/>
    <property type="evidence" value="ECO:0007669"/>
    <property type="project" value="TreeGrafter"/>
</dbReference>
<dbReference type="InterPro" id="IPR036188">
    <property type="entry name" value="FAD/NAD-bd_sf"/>
</dbReference>
<dbReference type="PRINTS" id="PR00419">
    <property type="entry name" value="ADXRDTASE"/>
</dbReference>
<dbReference type="PANTHER" id="PTHR42923:SF17">
    <property type="entry name" value="AMINE OXIDASE DOMAIN-CONTAINING PROTEIN"/>
    <property type="match status" value="1"/>
</dbReference>
<comment type="caution">
    <text evidence="1">The sequence shown here is derived from an EMBL/GenBank/DDBJ whole genome shotgun (WGS) entry which is preliminary data.</text>
</comment>
<keyword evidence="2" id="KW-1185">Reference proteome</keyword>
<dbReference type="Proteomes" id="UP000224567">
    <property type="component" value="Unassembled WGS sequence"/>
</dbReference>
<sequence length="70" mass="7501">MKVAVVGAGISGLVAAYELAKSGAQVVVYEKERYLGGHAKTVTLEGVDLDLDFMVLNQCMNLHNSCPNNF</sequence>
<dbReference type="EMBL" id="MLFT02000009">
    <property type="protein sequence ID" value="PHT39149.1"/>
    <property type="molecule type" value="Genomic_DNA"/>
</dbReference>
<dbReference type="SUPFAM" id="SSF51905">
    <property type="entry name" value="FAD/NAD(P)-binding domain"/>
    <property type="match status" value="1"/>
</dbReference>
<dbReference type="PANTHER" id="PTHR42923">
    <property type="entry name" value="PROTOPORPHYRINOGEN OXIDASE"/>
    <property type="match status" value="1"/>
</dbReference>
<evidence type="ECO:0000313" key="2">
    <source>
        <dbReference type="Proteomes" id="UP000224567"/>
    </source>
</evidence>
<dbReference type="OrthoDB" id="5977668at2759"/>
<name>A0A2G2W1T3_CAPBA</name>
<evidence type="ECO:0000313" key="1">
    <source>
        <dbReference type="EMBL" id="PHT39149.1"/>
    </source>
</evidence>
<gene>
    <name evidence="1" type="ORF">CQW23_22722</name>
</gene>
<dbReference type="Gene3D" id="3.50.50.60">
    <property type="entry name" value="FAD/NAD(P)-binding domain"/>
    <property type="match status" value="1"/>
</dbReference>